<gene>
    <name evidence="2" type="ORF">ACFQXB_20010</name>
</gene>
<keyword evidence="3" id="KW-1185">Reference proteome</keyword>
<dbReference type="EMBL" id="JBHTFQ010000023">
    <property type="protein sequence ID" value="MFC7706456.1"/>
    <property type="molecule type" value="Genomic_DNA"/>
</dbReference>
<keyword evidence="1" id="KW-0472">Membrane</keyword>
<dbReference type="RefSeq" id="WP_377406968.1">
    <property type="nucleotide sequence ID" value="NZ_JBHTFQ010000023.1"/>
</dbReference>
<evidence type="ECO:0000256" key="1">
    <source>
        <dbReference type="SAM" id="Phobius"/>
    </source>
</evidence>
<feature type="transmembrane region" description="Helical" evidence="1">
    <location>
        <begin position="59"/>
        <end position="77"/>
    </location>
</feature>
<reference evidence="3" key="1">
    <citation type="journal article" date="2019" name="Int. J. Syst. Evol. Microbiol.">
        <title>The Global Catalogue of Microorganisms (GCM) 10K type strain sequencing project: providing services to taxonomists for standard genome sequencing and annotation.</title>
        <authorList>
            <consortium name="The Broad Institute Genomics Platform"/>
            <consortium name="The Broad Institute Genome Sequencing Center for Infectious Disease"/>
            <person name="Wu L."/>
            <person name="Ma J."/>
        </authorList>
    </citation>
    <scope>NUCLEOTIDE SEQUENCE [LARGE SCALE GENOMIC DNA]</scope>
    <source>
        <strain evidence="3">CGMCC 1.12750</strain>
    </source>
</reference>
<dbReference type="Proteomes" id="UP001596516">
    <property type="component" value="Unassembled WGS sequence"/>
</dbReference>
<keyword evidence="1" id="KW-0812">Transmembrane</keyword>
<keyword evidence="1" id="KW-1133">Transmembrane helix</keyword>
<evidence type="ECO:0000313" key="3">
    <source>
        <dbReference type="Proteomes" id="UP001596516"/>
    </source>
</evidence>
<feature type="transmembrane region" description="Helical" evidence="1">
    <location>
        <begin position="26"/>
        <end position="47"/>
    </location>
</feature>
<protein>
    <submittedName>
        <fullName evidence="2">NfeD family protein</fullName>
    </submittedName>
</protein>
<comment type="caution">
    <text evidence="2">The sequence shown here is derived from an EMBL/GenBank/DDBJ whole genome shotgun (WGS) entry which is preliminary data.</text>
</comment>
<name>A0ABW2UR43_9RHOB</name>
<proteinExistence type="predicted"/>
<organism evidence="2 3">
    <name type="scientific">Plastorhodobacter daqingensis</name>
    <dbReference type="NCBI Taxonomy" id="1387281"/>
    <lineage>
        <taxon>Bacteria</taxon>
        <taxon>Pseudomonadati</taxon>
        <taxon>Pseudomonadota</taxon>
        <taxon>Alphaproteobacteria</taxon>
        <taxon>Rhodobacterales</taxon>
        <taxon>Paracoccaceae</taxon>
        <taxon>Plastorhodobacter</taxon>
    </lineage>
</organism>
<accession>A0ABW2UR43</accession>
<evidence type="ECO:0000313" key="2">
    <source>
        <dbReference type="EMBL" id="MFC7706456.1"/>
    </source>
</evidence>
<sequence length="94" mass="10377">MSNVWWLWVAAGLALAIVEVVVPGWIFAGFALGAVLTGLLLLTEIWPAGWMGAGTVNQLLVFAVISLLCWLVLRLLLGVRKGQVKYWDRDINEN</sequence>